<keyword evidence="2" id="KW-1133">Transmembrane helix</keyword>
<gene>
    <name evidence="3" type="ORF">MGAL_10B005232</name>
</gene>
<comment type="caution">
    <text evidence="3">The sequence shown here is derived from an EMBL/GenBank/DDBJ whole genome shotgun (WGS) entry which is preliminary data.</text>
</comment>
<proteinExistence type="predicted"/>
<protein>
    <recommendedName>
        <fullName evidence="5">C-type lectin domain-containing protein</fullName>
    </recommendedName>
</protein>
<keyword evidence="4" id="KW-1185">Reference proteome</keyword>
<keyword evidence="2" id="KW-0472">Membrane</keyword>
<evidence type="ECO:0008006" key="5">
    <source>
        <dbReference type="Google" id="ProtNLM"/>
    </source>
</evidence>
<feature type="region of interest" description="Disordered" evidence="1">
    <location>
        <begin position="355"/>
        <end position="388"/>
    </location>
</feature>
<dbReference type="AlphaFoldDB" id="A0A8B6H0I4"/>
<dbReference type="CDD" id="cd12087">
    <property type="entry name" value="TM_EGFR-like"/>
    <property type="match status" value="1"/>
</dbReference>
<evidence type="ECO:0000313" key="3">
    <source>
        <dbReference type="EMBL" id="VDI71631.1"/>
    </source>
</evidence>
<accession>A0A8B6H0I4</accession>
<evidence type="ECO:0000313" key="4">
    <source>
        <dbReference type="Proteomes" id="UP000596742"/>
    </source>
</evidence>
<evidence type="ECO:0000256" key="2">
    <source>
        <dbReference type="SAM" id="Phobius"/>
    </source>
</evidence>
<evidence type="ECO:0000256" key="1">
    <source>
        <dbReference type="SAM" id="MobiDB-lite"/>
    </source>
</evidence>
<organism evidence="3 4">
    <name type="scientific">Mytilus galloprovincialis</name>
    <name type="common">Mediterranean mussel</name>
    <dbReference type="NCBI Taxonomy" id="29158"/>
    <lineage>
        <taxon>Eukaryota</taxon>
        <taxon>Metazoa</taxon>
        <taxon>Spiralia</taxon>
        <taxon>Lophotrochozoa</taxon>
        <taxon>Mollusca</taxon>
        <taxon>Bivalvia</taxon>
        <taxon>Autobranchia</taxon>
        <taxon>Pteriomorphia</taxon>
        <taxon>Mytilida</taxon>
        <taxon>Mytiloidea</taxon>
        <taxon>Mytilidae</taxon>
        <taxon>Mytilinae</taxon>
        <taxon>Mytilus</taxon>
    </lineage>
</organism>
<sequence length="468" mass="53136">MNFNVEMKTRYIHDFTTISLLLILCSCEEEYNITFHEDKTTWIDAVKHCYDNDGVLYNNKDDIKKRLTNISIDSEVWAGQYKVLSPWTVTLGCHKIHDITTKTKFKVPRINQTECQSLCSGTEYFAIRDDTCVCLLLGNLKDKLPYNCSCDECYRVIRHTIPNVKNTFKDDLCMEAACTDKGIRVSSGNCTSPYIVKCDGVTNTKPPVYKNNSDAVRFCSEKSSILQWYTNDSCSPSMGTAQHWTGGTRMYNTYQVKRKELPNLLPSFRCLKLTKHAGTEVYYACDNKNVVLPFFCKFDNKQTNEVISENNNTGVIAGSVTMVLLVVAISVLGLFSYKRRLDSKAFQSKIKKTTTELTTETNSDGPESRLRKGNRPLPIPFTGNMSYDKTEEDENTYCRIASVCVKEPTNNFSNQCYGEIIFKGDTNSSDIHHKENTLPVDNTEDDETVYSRIVSAVFDEQKQTVADS</sequence>
<dbReference type="EMBL" id="UYJE01009244">
    <property type="protein sequence ID" value="VDI71631.1"/>
    <property type="molecule type" value="Genomic_DNA"/>
</dbReference>
<reference evidence="3" key="1">
    <citation type="submission" date="2018-11" db="EMBL/GenBank/DDBJ databases">
        <authorList>
            <person name="Alioto T."/>
            <person name="Alioto T."/>
        </authorList>
    </citation>
    <scope>NUCLEOTIDE SEQUENCE</scope>
</reference>
<name>A0A8B6H0I4_MYTGA</name>
<keyword evidence="2" id="KW-0812">Transmembrane</keyword>
<dbReference type="Proteomes" id="UP000596742">
    <property type="component" value="Unassembled WGS sequence"/>
</dbReference>
<feature type="transmembrane region" description="Helical" evidence="2">
    <location>
        <begin position="315"/>
        <end position="337"/>
    </location>
</feature>